<dbReference type="EMBL" id="CP036455">
    <property type="protein sequence ID" value="QBI56736.1"/>
    <property type="molecule type" value="Genomic_DNA"/>
</dbReference>
<dbReference type="InterPro" id="IPR015510">
    <property type="entry name" value="PGRP"/>
</dbReference>
<sequence length="224" mass="23579">MSTATRGTLAAGDRGRAAGAVGFDYVRRAGWAADERLRFDPAGTERWPRDHHPVQTVTVHHTALAVAPDPAESMRSVYRLHAVENGWGDIGYHLVIDPAGTVYEGRFAGGEPSAFGITPGPEGARCVTAGHVGGHNAGNIGVCLLGDFTESGPSDPARKRLVEVLRTLCSLAGVDPRETVAYANPVTGATARVRGVAMHRDWPGDTSCPGEAFAAGFEPLRDSL</sequence>
<dbReference type="GO" id="GO:0009253">
    <property type="term" value="P:peptidoglycan catabolic process"/>
    <property type="evidence" value="ECO:0007669"/>
    <property type="project" value="InterPro"/>
</dbReference>
<comment type="similarity">
    <text evidence="1">Belongs to the N-acetylmuramoyl-L-alanine amidase 2 family.</text>
</comment>
<accession>A0A4P6Q7G3</accession>
<evidence type="ECO:0000256" key="1">
    <source>
        <dbReference type="ARBA" id="ARBA00007553"/>
    </source>
</evidence>
<dbReference type="SUPFAM" id="SSF55846">
    <property type="entry name" value="N-acetylmuramoyl-L-alanine amidase-like"/>
    <property type="match status" value="1"/>
</dbReference>
<dbReference type="GO" id="GO:0008745">
    <property type="term" value="F:N-acetylmuramoyl-L-alanine amidase activity"/>
    <property type="evidence" value="ECO:0007669"/>
    <property type="project" value="InterPro"/>
</dbReference>
<dbReference type="PANTHER" id="PTHR11022:SF41">
    <property type="entry name" value="PEPTIDOGLYCAN-RECOGNITION PROTEIN LC-RELATED"/>
    <property type="match status" value="1"/>
</dbReference>
<reference evidence="3 4" key="1">
    <citation type="submission" date="2019-02" db="EMBL/GenBank/DDBJ databases">
        <authorList>
            <person name="Khodamoradi S."/>
            <person name="Hahnke R.L."/>
            <person name="Kaempfer P."/>
            <person name="Schumann P."/>
            <person name="Rohde M."/>
            <person name="Steinert M."/>
            <person name="Luzhetskyy A."/>
            <person name="Wink J."/>
            <person name="Ruckert C."/>
        </authorList>
    </citation>
    <scope>NUCLEOTIDE SEQUENCE [LARGE SCALE GENOMIC DNA]</scope>
    <source>
        <strain evidence="3 4">M2</strain>
    </source>
</reference>
<dbReference type="Gene3D" id="3.40.80.10">
    <property type="entry name" value="Peptidoglycan recognition protein-like"/>
    <property type="match status" value="1"/>
</dbReference>
<evidence type="ECO:0000259" key="2">
    <source>
        <dbReference type="SMART" id="SM00701"/>
    </source>
</evidence>
<dbReference type="InterPro" id="IPR006619">
    <property type="entry name" value="PGRP_domain_met/bac"/>
</dbReference>
<dbReference type="SMART" id="SM00701">
    <property type="entry name" value="PGRP"/>
    <property type="match status" value="1"/>
</dbReference>
<dbReference type="RefSeq" id="WP_131101813.1">
    <property type="nucleotide sequence ID" value="NZ_CP036455.1"/>
</dbReference>
<dbReference type="InterPro" id="IPR002502">
    <property type="entry name" value="Amidase_domain"/>
</dbReference>
<dbReference type="AlphaFoldDB" id="A0A4P6Q7G3"/>
<proteinExistence type="inferred from homology"/>
<dbReference type="Pfam" id="PF01510">
    <property type="entry name" value="Amidase_2"/>
    <property type="match status" value="1"/>
</dbReference>
<evidence type="ECO:0000313" key="3">
    <source>
        <dbReference type="EMBL" id="QBI56736.1"/>
    </source>
</evidence>
<feature type="domain" description="Peptidoglycan recognition protein family" evidence="2">
    <location>
        <begin position="23"/>
        <end position="187"/>
    </location>
</feature>
<dbReference type="InterPro" id="IPR036505">
    <property type="entry name" value="Amidase/PGRP_sf"/>
</dbReference>
<organism evidence="3 4">
    <name type="scientific">Streptomonospora litoralis</name>
    <dbReference type="NCBI Taxonomy" id="2498135"/>
    <lineage>
        <taxon>Bacteria</taxon>
        <taxon>Bacillati</taxon>
        <taxon>Actinomycetota</taxon>
        <taxon>Actinomycetes</taxon>
        <taxon>Streptosporangiales</taxon>
        <taxon>Nocardiopsidaceae</taxon>
        <taxon>Streptomonospora</taxon>
    </lineage>
</organism>
<dbReference type="PANTHER" id="PTHR11022">
    <property type="entry name" value="PEPTIDOGLYCAN RECOGNITION PROTEIN"/>
    <property type="match status" value="1"/>
</dbReference>
<protein>
    <submittedName>
        <fullName evidence="3">N-acetylmuramoyl-L-alanine amidase</fullName>
    </submittedName>
</protein>
<dbReference type="Proteomes" id="UP000292235">
    <property type="component" value="Chromosome"/>
</dbReference>
<name>A0A4P6Q7G3_9ACTN</name>
<evidence type="ECO:0000313" key="4">
    <source>
        <dbReference type="Proteomes" id="UP000292235"/>
    </source>
</evidence>
<dbReference type="GO" id="GO:0008270">
    <property type="term" value="F:zinc ion binding"/>
    <property type="evidence" value="ECO:0007669"/>
    <property type="project" value="InterPro"/>
</dbReference>
<gene>
    <name evidence="3" type="ORF">EKD16_24975</name>
</gene>
<keyword evidence="4" id="KW-1185">Reference proteome</keyword>
<dbReference type="OrthoDB" id="514320at2"/>
<dbReference type="KEGG" id="strr:EKD16_24975"/>
<dbReference type="CDD" id="cd06583">
    <property type="entry name" value="PGRP"/>
    <property type="match status" value="1"/>
</dbReference>